<keyword evidence="4" id="KW-0804">Transcription</keyword>
<comment type="similarity">
    <text evidence="1">Belongs to the LysR transcriptional regulatory family.</text>
</comment>
<dbReference type="GO" id="GO:0032993">
    <property type="term" value="C:protein-DNA complex"/>
    <property type="evidence" value="ECO:0007669"/>
    <property type="project" value="TreeGrafter"/>
</dbReference>
<dbReference type="PANTHER" id="PTHR30346">
    <property type="entry name" value="TRANSCRIPTIONAL DUAL REGULATOR HCAR-RELATED"/>
    <property type="match status" value="1"/>
</dbReference>
<evidence type="ECO:0000256" key="4">
    <source>
        <dbReference type="ARBA" id="ARBA00023163"/>
    </source>
</evidence>
<reference evidence="6" key="2">
    <citation type="submission" date="2021-09" db="EMBL/GenBank/DDBJ databases">
        <authorList>
            <person name="Gilroy R."/>
        </authorList>
    </citation>
    <scope>NUCLEOTIDE SEQUENCE</scope>
    <source>
        <strain evidence="6">ChiGjej5B5-7349</strain>
    </source>
</reference>
<sequence>MELRHLRYFLAVAQERHFGRAAQRLHMAQPPLSQQIRQLEAELGTRLFERTTRRVDLTDAGRLLVERATQILADVESAANDVAEVGRGAAGVLRVGFSGTATYRYMPEVVRRAAQELPHVRLQVVGEMLTPQMEEALLENRLDVAVLRPPVSSDDIAVDEIAQTPLTVALPIDHRLAQEDGPLPASALAGEDLVSYPRTSSVATITAEAIRRAGIRPRIVQEATETSTLIALVAAGLGISIIPAAHALPFHSTIRVRPLDPPVTVGLGIA</sequence>
<dbReference type="InterPro" id="IPR000847">
    <property type="entry name" value="LysR_HTH_N"/>
</dbReference>
<feature type="domain" description="HTH lysR-type" evidence="5">
    <location>
        <begin position="1"/>
        <end position="58"/>
    </location>
</feature>
<dbReference type="InterPro" id="IPR036390">
    <property type="entry name" value="WH_DNA-bd_sf"/>
</dbReference>
<dbReference type="PANTHER" id="PTHR30346:SF28">
    <property type="entry name" value="HTH-TYPE TRANSCRIPTIONAL REGULATOR CYNR"/>
    <property type="match status" value="1"/>
</dbReference>
<reference evidence="6" key="1">
    <citation type="journal article" date="2021" name="PeerJ">
        <title>Extensive microbial diversity within the chicken gut microbiome revealed by metagenomics and culture.</title>
        <authorList>
            <person name="Gilroy R."/>
            <person name="Ravi A."/>
            <person name="Getino M."/>
            <person name="Pursley I."/>
            <person name="Horton D.L."/>
            <person name="Alikhan N.F."/>
            <person name="Baker D."/>
            <person name="Gharbi K."/>
            <person name="Hall N."/>
            <person name="Watson M."/>
            <person name="Adriaenssens E.M."/>
            <person name="Foster-Nyarko E."/>
            <person name="Jarju S."/>
            <person name="Secka A."/>
            <person name="Antonio M."/>
            <person name="Oren A."/>
            <person name="Chaudhuri R.R."/>
            <person name="La Ragione R."/>
            <person name="Hildebrand F."/>
            <person name="Pallen M.J."/>
        </authorList>
    </citation>
    <scope>NUCLEOTIDE SEQUENCE</scope>
    <source>
        <strain evidence="6">ChiGjej5B5-7349</strain>
    </source>
</reference>
<name>A0A921MBS7_9MICO</name>
<comment type="caution">
    <text evidence="6">The sequence shown here is derived from an EMBL/GenBank/DDBJ whole genome shotgun (WGS) entry which is preliminary data.</text>
</comment>
<dbReference type="FunFam" id="1.10.10.10:FF:000001">
    <property type="entry name" value="LysR family transcriptional regulator"/>
    <property type="match status" value="1"/>
</dbReference>
<feature type="non-terminal residue" evidence="6">
    <location>
        <position position="270"/>
    </location>
</feature>
<keyword evidence="3" id="KW-0238">DNA-binding</keyword>
<dbReference type="Proteomes" id="UP000784435">
    <property type="component" value="Unassembled WGS sequence"/>
</dbReference>
<dbReference type="InterPro" id="IPR036388">
    <property type="entry name" value="WH-like_DNA-bd_sf"/>
</dbReference>
<dbReference type="InterPro" id="IPR005119">
    <property type="entry name" value="LysR_subst-bd"/>
</dbReference>
<protein>
    <submittedName>
        <fullName evidence="6">LysR family transcriptional regulator</fullName>
    </submittedName>
</protein>
<dbReference type="AlphaFoldDB" id="A0A921MBS7"/>
<dbReference type="Gene3D" id="1.10.10.10">
    <property type="entry name" value="Winged helix-like DNA-binding domain superfamily/Winged helix DNA-binding domain"/>
    <property type="match status" value="1"/>
</dbReference>
<organism evidence="6 7">
    <name type="scientific">Brevibacterium senegalense</name>
    <dbReference type="NCBI Taxonomy" id="1033736"/>
    <lineage>
        <taxon>Bacteria</taxon>
        <taxon>Bacillati</taxon>
        <taxon>Actinomycetota</taxon>
        <taxon>Actinomycetes</taxon>
        <taxon>Micrococcales</taxon>
        <taxon>Brevibacteriaceae</taxon>
        <taxon>Brevibacterium</taxon>
    </lineage>
</organism>
<proteinExistence type="inferred from homology"/>
<keyword evidence="2" id="KW-0805">Transcription regulation</keyword>
<dbReference type="CDD" id="cd08414">
    <property type="entry name" value="PBP2_LTTR_aromatics_like"/>
    <property type="match status" value="1"/>
</dbReference>
<dbReference type="EMBL" id="DYUK01000071">
    <property type="protein sequence ID" value="HJG79369.1"/>
    <property type="molecule type" value="Genomic_DNA"/>
</dbReference>
<dbReference type="SUPFAM" id="SSF46785">
    <property type="entry name" value="Winged helix' DNA-binding domain"/>
    <property type="match status" value="1"/>
</dbReference>
<evidence type="ECO:0000313" key="7">
    <source>
        <dbReference type="Proteomes" id="UP000784435"/>
    </source>
</evidence>
<accession>A0A921MBS7</accession>
<dbReference type="GO" id="GO:0003677">
    <property type="term" value="F:DNA binding"/>
    <property type="evidence" value="ECO:0007669"/>
    <property type="project" value="UniProtKB-KW"/>
</dbReference>
<dbReference type="GO" id="GO:0003700">
    <property type="term" value="F:DNA-binding transcription factor activity"/>
    <property type="evidence" value="ECO:0007669"/>
    <property type="project" value="InterPro"/>
</dbReference>
<evidence type="ECO:0000256" key="2">
    <source>
        <dbReference type="ARBA" id="ARBA00023015"/>
    </source>
</evidence>
<dbReference type="Pfam" id="PF03466">
    <property type="entry name" value="LysR_substrate"/>
    <property type="match status" value="1"/>
</dbReference>
<evidence type="ECO:0000256" key="3">
    <source>
        <dbReference type="ARBA" id="ARBA00023125"/>
    </source>
</evidence>
<evidence type="ECO:0000313" key="6">
    <source>
        <dbReference type="EMBL" id="HJG79369.1"/>
    </source>
</evidence>
<dbReference type="PROSITE" id="PS50931">
    <property type="entry name" value="HTH_LYSR"/>
    <property type="match status" value="1"/>
</dbReference>
<evidence type="ECO:0000259" key="5">
    <source>
        <dbReference type="PROSITE" id="PS50931"/>
    </source>
</evidence>
<dbReference type="PRINTS" id="PR00039">
    <property type="entry name" value="HTHLYSR"/>
</dbReference>
<dbReference type="Pfam" id="PF00126">
    <property type="entry name" value="HTH_1"/>
    <property type="match status" value="1"/>
</dbReference>
<gene>
    <name evidence="6" type="ORF">K8V08_03030</name>
</gene>
<dbReference type="Gene3D" id="3.40.190.10">
    <property type="entry name" value="Periplasmic binding protein-like II"/>
    <property type="match status" value="2"/>
</dbReference>
<dbReference type="SUPFAM" id="SSF53850">
    <property type="entry name" value="Periplasmic binding protein-like II"/>
    <property type="match status" value="1"/>
</dbReference>
<evidence type="ECO:0000256" key="1">
    <source>
        <dbReference type="ARBA" id="ARBA00009437"/>
    </source>
</evidence>